<gene>
    <name evidence="2" type="ORF">Stau2_99</name>
</gene>
<accession>A0A0U1ZUF2</accession>
<keyword evidence="1" id="KW-0472">Membrane</keyword>
<dbReference type="Proteomes" id="UP000207597">
    <property type="component" value="Segment"/>
</dbReference>
<dbReference type="Pfam" id="PF24195">
    <property type="entry name" value="DUF7420"/>
    <property type="match status" value="1"/>
</dbReference>
<feature type="transmembrane region" description="Helical" evidence="1">
    <location>
        <begin position="79"/>
        <end position="104"/>
    </location>
</feature>
<protein>
    <submittedName>
        <fullName evidence="2">Uncharacterized protein</fullName>
    </submittedName>
</protein>
<sequence>MDTLSIIALTLLIIIIVNTTMNFVGMLRGERDLVKKGGNPLPNWQYYNVLLPNLCGIILLGIVVYFGDSIYKITTRLEVLFAIIALIVIDVLLTALVLLVLSFVTKNKE</sequence>
<keyword evidence="3" id="KW-1185">Reference proteome</keyword>
<dbReference type="RefSeq" id="YP_009275856.1">
    <property type="nucleotide sequence ID" value="NC_030933.1"/>
</dbReference>
<keyword evidence="1" id="KW-1133">Transmembrane helix</keyword>
<name>A0A0U1ZUF2_9CAUD</name>
<evidence type="ECO:0000256" key="1">
    <source>
        <dbReference type="SAM" id="Phobius"/>
    </source>
</evidence>
<proteinExistence type="predicted"/>
<reference evidence="2 3" key="1">
    <citation type="journal article" date="2016" name="Virus Genes">
        <title>Genomic analysis of Staphylococcus phage Stau2 isolated from medical specimen.</title>
        <authorList>
            <person name="Hsieh S.E."/>
            <person name="Tseng Y.H."/>
            <person name="Lo H.H."/>
            <person name="Chen S.T."/>
            <person name="Wu C.N."/>
        </authorList>
    </citation>
    <scope>NUCLEOTIDE SEQUENCE [LARGE SCALE GENOMIC DNA]</scope>
</reference>
<dbReference type="GeneID" id="28802312"/>
<feature type="transmembrane region" description="Helical" evidence="1">
    <location>
        <begin position="6"/>
        <end position="25"/>
    </location>
</feature>
<evidence type="ECO:0000313" key="3">
    <source>
        <dbReference type="Proteomes" id="UP000207597"/>
    </source>
</evidence>
<evidence type="ECO:0000313" key="2">
    <source>
        <dbReference type="EMBL" id="AKA61350.1"/>
    </source>
</evidence>
<dbReference type="KEGG" id="vg:28802312"/>
<keyword evidence="1" id="KW-0812">Transmembrane</keyword>
<organism evidence="2 3">
    <name type="scientific">Staphylococcus phage Stau2</name>
    <dbReference type="NCBI Taxonomy" id="1200862"/>
    <lineage>
        <taxon>Viruses</taxon>
        <taxon>Duplodnaviria</taxon>
        <taxon>Heunggongvirae</taxon>
        <taxon>Uroviricota</taxon>
        <taxon>Caudoviricetes</taxon>
        <taxon>Herelleviridae</taxon>
        <taxon>Twortvirinae</taxon>
        <taxon>Silviavirus</taxon>
        <taxon>Silviavirus stau2</taxon>
    </lineage>
</organism>
<dbReference type="EMBL" id="KP881332">
    <property type="protein sequence ID" value="AKA61350.1"/>
    <property type="molecule type" value="Genomic_DNA"/>
</dbReference>
<feature type="transmembrane region" description="Helical" evidence="1">
    <location>
        <begin position="46"/>
        <end position="67"/>
    </location>
</feature>
<dbReference type="InterPro" id="IPR055843">
    <property type="entry name" value="DUF7420"/>
</dbReference>